<gene>
    <name evidence="2" type="ORF">AK812_SmicGene23157</name>
</gene>
<organism evidence="2 3">
    <name type="scientific">Symbiodinium microadriaticum</name>
    <name type="common">Dinoflagellate</name>
    <name type="synonym">Zooxanthella microadriatica</name>
    <dbReference type="NCBI Taxonomy" id="2951"/>
    <lineage>
        <taxon>Eukaryota</taxon>
        <taxon>Sar</taxon>
        <taxon>Alveolata</taxon>
        <taxon>Dinophyceae</taxon>
        <taxon>Suessiales</taxon>
        <taxon>Symbiodiniaceae</taxon>
        <taxon>Symbiodinium</taxon>
    </lineage>
</organism>
<evidence type="ECO:0000256" key="1">
    <source>
        <dbReference type="SAM" id="MobiDB-lite"/>
    </source>
</evidence>
<dbReference type="AlphaFoldDB" id="A0A1Q9DHW4"/>
<accession>A0A1Q9DHW4</accession>
<feature type="compositionally biased region" description="Basic and acidic residues" evidence="1">
    <location>
        <begin position="196"/>
        <end position="205"/>
    </location>
</feature>
<dbReference type="OrthoDB" id="10535232at2759"/>
<sequence length="248" mass="27519">MGWLAQLLQLTHGQDAHPTSLVEESNRESLPPEVLDPHLRQQLEDFYRYTINDIHSDMQMLKAYANSAAAASEKASFLEVKSASLDPRVCVLPSGRASSLLLTKKFGRGHHKRTMFDELESEDQDAEGEDKEAEGDEKEGEGEEKQAEGEGKEKEEEWNPAKSFNKASKEMGGGGIKKDAMFPNMRHMLSEDGDEKYEMKEEDLKAGGGNQKEVTLKGLGKGGQNDEMLGKGLGKEDQKDAQLDCKML</sequence>
<comment type="caution">
    <text evidence="2">The sequence shown here is derived from an EMBL/GenBank/DDBJ whole genome shotgun (WGS) entry which is preliminary data.</text>
</comment>
<evidence type="ECO:0000313" key="3">
    <source>
        <dbReference type="Proteomes" id="UP000186817"/>
    </source>
</evidence>
<name>A0A1Q9DHW4_SYMMI</name>
<feature type="non-terminal residue" evidence="2">
    <location>
        <position position="248"/>
    </location>
</feature>
<feature type="region of interest" description="Disordered" evidence="1">
    <location>
        <begin position="113"/>
        <end position="248"/>
    </location>
</feature>
<protein>
    <submittedName>
        <fullName evidence="2">Uncharacterized protein</fullName>
    </submittedName>
</protein>
<dbReference type="EMBL" id="LSRX01000529">
    <property type="protein sequence ID" value="OLP94768.1"/>
    <property type="molecule type" value="Genomic_DNA"/>
</dbReference>
<feature type="compositionally biased region" description="Basic and acidic residues" evidence="1">
    <location>
        <begin position="143"/>
        <end position="159"/>
    </location>
</feature>
<keyword evidence="3" id="KW-1185">Reference proteome</keyword>
<evidence type="ECO:0000313" key="2">
    <source>
        <dbReference type="EMBL" id="OLP94768.1"/>
    </source>
</evidence>
<feature type="compositionally biased region" description="Acidic residues" evidence="1">
    <location>
        <begin position="117"/>
        <end position="142"/>
    </location>
</feature>
<reference evidence="2 3" key="1">
    <citation type="submission" date="2016-02" db="EMBL/GenBank/DDBJ databases">
        <title>Genome analysis of coral dinoflagellate symbionts highlights evolutionary adaptations to a symbiotic lifestyle.</title>
        <authorList>
            <person name="Aranda M."/>
            <person name="Li Y."/>
            <person name="Liew Y.J."/>
            <person name="Baumgarten S."/>
            <person name="Simakov O."/>
            <person name="Wilson M."/>
            <person name="Piel J."/>
            <person name="Ashoor H."/>
            <person name="Bougouffa S."/>
            <person name="Bajic V.B."/>
            <person name="Ryu T."/>
            <person name="Ravasi T."/>
            <person name="Bayer T."/>
            <person name="Micklem G."/>
            <person name="Kim H."/>
            <person name="Bhak J."/>
            <person name="Lajeunesse T.C."/>
            <person name="Voolstra C.R."/>
        </authorList>
    </citation>
    <scope>NUCLEOTIDE SEQUENCE [LARGE SCALE GENOMIC DNA]</scope>
    <source>
        <strain evidence="2 3">CCMP2467</strain>
    </source>
</reference>
<dbReference type="Proteomes" id="UP000186817">
    <property type="component" value="Unassembled WGS sequence"/>
</dbReference>
<proteinExistence type="predicted"/>
<feature type="compositionally biased region" description="Basic and acidic residues" evidence="1">
    <location>
        <begin position="233"/>
        <end position="248"/>
    </location>
</feature>